<dbReference type="STRING" id="1470434.AZF00_14435"/>
<dbReference type="RefSeq" id="WP_008251536.1">
    <property type="nucleotide sequence ID" value="NZ_CP014544.1"/>
</dbReference>
<evidence type="ECO:0000313" key="3">
    <source>
        <dbReference type="EMBL" id="AMO69426.1"/>
    </source>
</evidence>
<dbReference type="InterPro" id="IPR050275">
    <property type="entry name" value="PGM_Phosphatase"/>
</dbReference>
<dbReference type="InterPro" id="IPR029033">
    <property type="entry name" value="His_PPase_superfam"/>
</dbReference>
<feature type="binding site" evidence="2">
    <location>
        <position position="61"/>
    </location>
    <ligand>
        <name>substrate</name>
    </ligand>
</feature>
<feature type="active site" description="Proton donor/acceptor" evidence="1">
    <location>
        <position position="85"/>
    </location>
</feature>
<feature type="active site" description="Tele-phosphohistidine intermediate" evidence="1">
    <location>
        <position position="14"/>
    </location>
</feature>
<name>A0A127M863_9GAMM</name>
<dbReference type="Proteomes" id="UP000074119">
    <property type="component" value="Chromosome"/>
</dbReference>
<dbReference type="InterPro" id="IPR013078">
    <property type="entry name" value="His_Pase_superF_clade-1"/>
</dbReference>
<dbReference type="SMART" id="SM00855">
    <property type="entry name" value="PGAM"/>
    <property type="match status" value="1"/>
</dbReference>
<reference evidence="3 4" key="1">
    <citation type="submission" date="2015-12" db="EMBL/GenBank/DDBJ databases">
        <authorList>
            <person name="Shamseldin A."/>
            <person name="Moawad H."/>
            <person name="Abd El-Rahim W.M."/>
            <person name="Sadowsky M.J."/>
        </authorList>
    </citation>
    <scope>NUCLEOTIDE SEQUENCE [LARGE SCALE GENOMIC DNA]</scope>
    <source>
        <strain evidence="3 4">SM2</strain>
    </source>
</reference>
<gene>
    <name evidence="3" type="ORF">AZF00_14435</name>
</gene>
<evidence type="ECO:0008006" key="5">
    <source>
        <dbReference type="Google" id="ProtNLM"/>
    </source>
</evidence>
<sequence length="203" mass="22861">MTKVTETHIDLLRHGACQGGEIFRGSTDVALSELGWQQMRDKVASLGDMQWDHIVSSPLQRCLRFAEDLAALRATTMTVQDDLREMHFGDWEGLAHSEARKRFTREWAEFWESPAEASPPNGEAMPDFCRRISTGIDAIVERHQGQSVLLVVHGAVIRVMMCHLLGMPMGAMTRINVPYAGVTRFSVYHQEGKAPWVQLASHF</sequence>
<dbReference type="PIRSF" id="PIRSF000709">
    <property type="entry name" value="6PFK_2-Ptase"/>
    <property type="match status" value="1"/>
</dbReference>
<dbReference type="GO" id="GO:0016791">
    <property type="term" value="F:phosphatase activity"/>
    <property type="evidence" value="ECO:0007669"/>
    <property type="project" value="TreeGrafter"/>
</dbReference>
<dbReference type="PANTHER" id="PTHR48100:SF1">
    <property type="entry name" value="HISTIDINE PHOSPHATASE FAMILY PROTEIN-RELATED"/>
    <property type="match status" value="1"/>
</dbReference>
<accession>A0A127M863</accession>
<organism evidence="3 4">
    <name type="scientific">Zhongshania aliphaticivorans</name>
    <dbReference type="NCBI Taxonomy" id="1470434"/>
    <lineage>
        <taxon>Bacteria</taxon>
        <taxon>Pseudomonadati</taxon>
        <taxon>Pseudomonadota</taxon>
        <taxon>Gammaproteobacteria</taxon>
        <taxon>Cellvibrionales</taxon>
        <taxon>Spongiibacteraceae</taxon>
        <taxon>Zhongshania</taxon>
    </lineage>
</organism>
<dbReference type="SUPFAM" id="SSF53254">
    <property type="entry name" value="Phosphoglycerate mutase-like"/>
    <property type="match status" value="1"/>
</dbReference>
<dbReference type="AlphaFoldDB" id="A0A127M863"/>
<evidence type="ECO:0000256" key="1">
    <source>
        <dbReference type="PIRSR" id="PIRSR613078-1"/>
    </source>
</evidence>
<dbReference type="EMBL" id="CP014544">
    <property type="protein sequence ID" value="AMO69426.1"/>
    <property type="molecule type" value="Genomic_DNA"/>
</dbReference>
<dbReference type="GO" id="GO:0005737">
    <property type="term" value="C:cytoplasm"/>
    <property type="evidence" value="ECO:0007669"/>
    <property type="project" value="TreeGrafter"/>
</dbReference>
<evidence type="ECO:0000313" key="4">
    <source>
        <dbReference type="Proteomes" id="UP000074119"/>
    </source>
</evidence>
<proteinExistence type="predicted"/>
<evidence type="ECO:0000256" key="2">
    <source>
        <dbReference type="PIRSR" id="PIRSR613078-2"/>
    </source>
</evidence>
<dbReference type="Pfam" id="PF00300">
    <property type="entry name" value="His_Phos_1"/>
    <property type="match status" value="1"/>
</dbReference>
<dbReference type="PANTHER" id="PTHR48100">
    <property type="entry name" value="BROAD-SPECIFICITY PHOSPHATASE YOR283W-RELATED"/>
    <property type="match status" value="1"/>
</dbReference>
<protein>
    <recommendedName>
        <fullName evidence="5">Histidine phosphatase family protein</fullName>
    </recommendedName>
</protein>
<dbReference type="Gene3D" id="3.40.50.1240">
    <property type="entry name" value="Phosphoglycerate mutase-like"/>
    <property type="match status" value="1"/>
</dbReference>
<dbReference type="CDD" id="cd07067">
    <property type="entry name" value="HP_PGM_like"/>
    <property type="match status" value="1"/>
</dbReference>
<dbReference type="KEGG" id="zal:AZF00_14435"/>